<evidence type="ECO:0008006" key="2">
    <source>
        <dbReference type="Google" id="ProtNLM"/>
    </source>
</evidence>
<name>A0A6S6I1G5_9FIRM</name>
<sequence>MENKKILLISTSFFNYELKIKKELEAKGYDVYLFDDRISNSTLDKLLVRFIPNLAKRKINKHFQNILDSIEICDIDILLYIKPEAMPIWFLDKAKEANPKMKTIMYMFDSVKNYTKILDKACHFDYKFTFDLKDAHSYGWGYRPLFYLEEFNGNYSDKQNLQTDFVMIGTLHSDRGIVLEKIRKQLDSNKNSKYFYLYVPVKIKKYIDLMIGKVKLANRKEIHTNSISLMETSDILKSSRVVIDIHHRDQNGLTMRTIESVGAKCKLITTNRNVLNEPFYHENNIQIIDRDNPVIDFEWVEKPYQFLDANIYNYYTLSNFLETLIKGGS</sequence>
<dbReference type="AlphaFoldDB" id="A0A6S6I1G5"/>
<reference evidence="1" key="1">
    <citation type="submission" date="2020-02" db="EMBL/GenBank/DDBJ databases">
        <title>Development of a multiplex PCR-based assay for rapid serotyping of Erysipelothrix species.</title>
        <authorList>
            <person name="Shimoji Y."/>
            <person name="Shiraiwa K."/>
            <person name="Tominaga H."/>
            <person name="Nishikawa S."/>
            <person name="Eguchi M."/>
            <person name="Hikono H."/>
            <person name="Ogawa Y."/>
        </authorList>
    </citation>
    <scope>NUCLEOTIDE SEQUENCE</scope>
    <source>
        <strain evidence="1">CJSF 14-2</strain>
    </source>
</reference>
<organism evidence="1">
    <name type="scientific">Erysipelothrix tonsillarum</name>
    <dbReference type="NCBI Taxonomy" id="38402"/>
    <lineage>
        <taxon>Bacteria</taxon>
        <taxon>Bacillati</taxon>
        <taxon>Bacillota</taxon>
        <taxon>Erysipelotrichia</taxon>
        <taxon>Erysipelotrichales</taxon>
        <taxon>Erysipelotrichaceae</taxon>
        <taxon>Erysipelothrix</taxon>
    </lineage>
</organism>
<protein>
    <recommendedName>
        <fullName evidence="2">Lipopolysaccharide biosynthesis protein</fullName>
    </recommendedName>
</protein>
<proteinExistence type="predicted"/>
<evidence type="ECO:0000313" key="1">
    <source>
        <dbReference type="EMBL" id="BCB22822.1"/>
    </source>
</evidence>
<accession>A0A6S6I1G5</accession>
<dbReference type="EMBL" id="LC528616">
    <property type="protein sequence ID" value="BCB22822.1"/>
    <property type="molecule type" value="Genomic_DNA"/>
</dbReference>